<feature type="chain" id="PRO_5029453331" description="Secreted protein" evidence="1">
    <location>
        <begin position="23"/>
        <end position="177"/>
    </location>
</feature>
<comment type="caution">
    <text evidence="2">The sequence shown here is derived from an EMBL/GenBank/DDBJ whole genome shotgun (WGS) entry which is preliminary data.</text>
</comment>
<evidence type="ECO:0000313" key="3">
    <source>
        <dbReference type="Proteomes" id="UP000518266"/>
    </source>
</evidence>
<dbReference type="EMBL" id="JAAKFY010000007">
    <property type="protein sequence ID" value="KAF3855106.1"/>
    <property type="molecule type" value="Genomic_DNA"/>
</dbReference>
<evidence type="ECO:0008006" key="4">
    <source>
        <dbReference type="Google" id="ProtNLM"/>
    </source>
</evidence>
<sequence>MHFLSALGLCSATCVCPETCGAKRSAERSFCGESGVCVGKRASEERGGGGAMKAALTKLSRPKQVCSQDCSSDKSPTTVRDKARPGRLQGIRPRLELGLWSWAEARLDVDQSGESCKFRIPTRHFPSSVKFVLTPCLSFSLSLLQAVRWVLTSASGAKKCDQPVKSRTDRPAIVAAS</sequence>
<name>A0A7J5Z0C2_DISMA</name>
<organism evidence="2 3">
    <name type="scientific">Dissostichus mawsoni</name>
    <name type="common">Antarctic cod</name>
    <dbReference type="NCBI Taxonomy" id="36200"/>
    <lineage>
        <taxon>Eukaryota</taxon>
        <taxon>Metazoa</taxon>
        <taxon>Chordata</taxon>
        <taxon>Craniata</taxon>
        <taxon>Vertebrata</taxon>
        <taxon>Euteleostomi</taxon>
        <taxon>Actinopterygii</taxon>
        <taxon>Neopterygii</taxon>
        <taxon>Teleostei</taxon>
        <taxon>Neoteleostei</taxon>
        <taxon>Acanthomorphata</taxon>
        <taxon>Eupercaria</taxon>
        <taxon>Perciformes</taxon>
        <taxon>Notothenioidei</taxon>
        <taxon>Nototheniidae</taxon>
        <taxon>Dissostichus</taxon>
    </lineage>
</organism>
<keyword evidence="1" id="KW-0732">Signal</keyword>
<dbReference type="AlphaFoldDB" id="A0A7J5Z0C2"/>
<protein>
    <recommendedName>
        <fullName evidence="4">Secreted protein</fullName>
    </recommendedName>
</protein>
<accession>A0A7J5Z0C2</accession>
<evidence type="ECO:0000313" key="2">
    <source>
        <dbReference type="EMBL" id="KAF3855106.1"/>
    </source>
</evidence>
<keyword evidence="3" id="KW-1185">Reference proteome</keyword>
<gene>
    <name evidence="2" type="ORF">F7725_023161</name>
</gene>
<feature type="signal peptide" evidence="1">
    <location>
        <begin position="1"/>
        <end position="22"/>
    </location>
</feature>
<proteinExistence type="predicted"/>
<evidence type="ECO:0000256" key="1">
    <source>
        <dbReference type="SAM" id="SignalP"/>
    </source>
</evidence>
<dbReference type="Proteomes" id="UP000518266">
    <property type="component" value="Unassembled WGS sequence"/>
</dbReference>
<reference evidence="2 3" key="1">
    <citation type="submission" date="2020-03" db="EMBL/GenBank/DDBJ databases">
        <title>Dissostichus mawsoni Genome sequencing and assembly.</title>
        <authorList>
            <person name="Park H."/>
        </authorList>
    </citation>
    <scope>NUCLEOTIDE SEQUENCE [LARGE SCALE GENOMIC DNA]</scope>
    <source>
        <strain evidence="2">DM0001</strain>
        <tissue evidence="2">Muscle</tissue>
    </source>
</reference>